<dbReference type="EMBL" id="JAAIUW010000004">
    <property type="protein sequence ID" value="KAF7836009.1"/>
    <property type="molecule type" value="Genomic_DNA"/>
</dbReference>
<protein>
    <submittedName>
        <fullName evidence="1">Uncharacterized protein</fullName>
    </submittedName>
</protein>
<dbReference type="AlphaFoldDB" id="A0A835CA98"/>
<reference evidence="1" key="1">
    <citation type="submission" date="2020-09" db="EMBL/GenBank/DDBJ databases">
        <title>Genome-Enabled Discovery of Anthraquinone Biosynthesis in Senna tora.</title>
        <authorList>
            <person name="Kang S.-H."/>
            <person name="Pandey R.P."/>
            <person name="Lee C.-M."/>
            <person name="Sim J.-S."/>
            <person name="Jeong J.-T."/>
            <person name="Choi B.-S."/>
            <person name="Jung M."/>
            <person name="Ginzburg D."/>
            <person name="Zhao K."/>
            <person name="Won S.Y."/>
            <person name="Oh T.-J."/>
            <person name="Yu Y."/>
            <person name="Kim N.-H."/>
            <person name="Lee O.R."/>
            <person name="Lee T.-H."/>
            <person name="Bashyal P."/>
            <person name="Kim T.-S."/>
            <person name="Lee W.-H."/>
            <person name="Kawkins C."/>
            <person name="Kim C.-K."/>
            <person name="Kim J.S."/>
            <person name="Ahn B.O."/>
            <person name="Rhee S.Y."/>
            <person name="Sohng J.K."/>
        </authorList>
    </citation>
    <scope>NUCLEOTIDE SEQUENCE</scope>
    <source>
        <tissue evidence="1">Leaf</tissue>
    </source>
</reference>
<accession>A0A835CA98</accession>
<organism evidence="1 2">
    <name type="scientific">Senna tora</name>
    <dbReference type="NCBI Taxonomy" id="362788"/>
    <lineage>
        <taxon>Eukaryota</taxon>
        <taxon>Viridiplantae</taxon>
        <taxon>Streptophyta</taxon>
        <taxon>Embryophyta</taxon>
        <taxon>Tracheophyta</taxon>
        <taxon>Spermatophyta</taxon>
        <taxon>Magnoliopsida</taxon>
        <taxon>eudicotyledons</taxon>
        <taxon>Gunneridae</taxon>
        <taxon>Pentapetalae</taxon>
        <taxon>rosids</taxon>
        <taxon>fabids</taxon>
        <taxon>Fabales</taxon>
        <taxon>Fabaceae</taxon>
        <taxon>Caesalpinioideae</taxon>
        <taxon>Cassia clade</taxon>
        <taxon>Senna</taxon>
    </lineage>
</organism>
<sequence>MKFMAFELHLTPFNLSLGGFDEAGPLLINDSNVIEEWLRFTQTMMKKGRRRRSRKKLVSNHHNTDNYVVCLLFIGGSGYGHV</sequence>
<evidence type="ECO:0000313" key="1">
    <source>
        <dbReference type="EMBL" id="KAF7836009.1"/>
    </source>
</evidence>
<proteinExistence type="predicted"/>
<evidence type="ECO:0000313" key="2">
    <source>
        <dbReference type="Proteomes" id="UP000634136"/>
    </source>
</evidence>
<comment type="caution">
    <text evidence="1">The sequence shown here is derived from an EMBL/GenBank/DDBJ whole genome shotgun (WGS) entry which is preliminary data.</text>
</comment>
<name>A0A835CA98_9FABA</name>
<dbReference type="Proteomes" id="UP000634136">
    <property type="component" value="Unassembled WGS sequence"/>
</dbReference>
<gene>
    <name evidence="1" type="ORF">G2W53_010868</name>
</gene>
<keyword evidence="2" id="KW-1185">Reference proteome</keyword>